<gene>
    <name evidence="1" type="ORF">SAMN02746098_00285</name>
</gene>
<dbReference type="NCBIfam" id="TIGR01537">
    <property type="entry name" value="portal_HK97"/>
    <property type="match status" value="1"/>
</dbReference>
<name>A0A1M5QK35_9FIRM</name>
<evidence type="ECO:0000313" key="2">
    <source>
        <dbReference type="Proteomes" id="UP000183954"/>
    </source>
</evidence>
<proteinExistence type="predicted"/>
<sequence length="422" mass="47720">MKFTEKVKLLFKNNMDDYIRAFITGDDLDNPSYGDALMDPSTALKYTAVFACNKVLAETFACMPAMLYRKDQKGEREAVNDLAIYDILHYKPNEEMSPFNFKEACMTSLNLGGNSVCERLVNGKGQLVGLYPYQHAFVDISRNPSNKKLIYTIRDGISKKELTRDQIFHVPNLSLDGIVGLSPISYASSAIRLGMSYEQFGVNFYRNGANPSGSFDIPGELGEEAFNRLKIELKHNYSGLKRTGTPMLLEGGMKFTPHTINPVDAQLLESKSFQAEDICRIYRVPQHLIQLLGHSTNNNIEHQSLEFVMYTMLPIFKRWEENINMQLLTDKQRAAGYYIEFKIDALLRGDAVSRATAYAQGRQWGWLSVNDIRKLENMSAIPNGDIYTQPLNMGEAGKIQVADQTKAIVDSIYKIITNYNES</sequence>
<dbReference type="Proteomes" id="UP000183954">
    <property type="component" value="Unassembled WGS sequence"/>
</dbReference>
<dbReference type="RefSeq" id="WP_242947414.1">
    <property type="nucleotide sequence ID" value="NZ_FQXJ01000003.1"/>
</dbReference>
<dbReference type="Pfam" id="PF04860">
    <property type="entry name" value="Phage_portal"/>
    <property type="match status" value="1"/>
</dbReference>
<accession>A0A1M5QK35</accession>
<reference evidence="2" key="1">
    <citation type="submission" date="2016-11" db="EMBL/GenBank/DDBJ databases">
        <authorList>
            <person name="Varghese N."/>
            <person name="Submissions S."/>
        </authorList>
    </citation>
    <scope>NUCLEOTIDE SEQUENCE [LARGE SCALE GENOMIC DNA]</scope>
    <source>
        <strain evidence="2">DSM 15449</strain>
    </source>
</reference>
<dbReference type="AlphaFoldDB" id="A0A1M5QK35"/>
<keyword evidence="2" id="KW-1185">Reference proteome</keyword>
<evidence type="ECO:0000313" key="1">
    <source>
        <dbReference type="EMBL" id="SHH14348.1"/>
    </source>
</evidence>
<dbReference type="InterPro" id="IPR006427">
    <property type="entry name" value="Portal_HK97"/>
</dbReference>
<dbReference type="EMBL" id="FQXJ01000003">
    <property type="protein sequence ID" value="SHH14348.1"/>
    <property type="molecule type" value="Genomic_DNA"/>
</dbReference>
<dbReference type="InterPro" id="IPR006944">
    <property type="entry name" value="Phage/GTA_portal"/>
</dbReference>
<protein>
    <submittedName>
        <fullName evidence="1">Phage portal protein, HK97 family</fullName>
    </submittedName>
</protein>
<organism evidence="1 2">
    <name type="scientific">Desulfosporosinus lacus DSM 15449</name>
    <dbReference type="NCBI Taxonomy" id="1121420"/>
    <lineage>
        <taxon>Bacteria</taxon>
        <taxon>Bacillati</taxon>
        <taxon>Bacillota</taxon>
        <taxon>Clostridia</taxon>
        <taxon>Eubacteriales</taxon>
        <taxon>Desulfitobacteriaceae</taxon>
        <taxon>Desulfosporosinus</taxon>
    </lineage>
</organism>
<dbReference type="STRING" id="1121420.SAMN02746098_00285"/>